<comment type="catalytic activity">
    <reaction evidence="9 11">
        <text>tRNA(Val) + L-valine + ATP = L-valyl-tRNA(Val) + AMP + diphosphate</text>
        <dbReference type="Rhea" id="RHEA:10704"/>
        <dbReference type="Rhea" id="RHEA-COMP:9672"/>
        <dbReference type="Rhea" id="RHEA-COMP:9708"/>
        <dbReference type="ChEBI" id="CHEBI:30616"/>
        <dbReference type="ChEBI" id="CHEBI:33019"/>
        <dbReference type="ChEBI" id="CHEBI:57762"/>
        <dbReference type="ChEBI" id="CHEBI:78442"/>
        <dbReference type="ChEBI" id="CHEBI:78537"/>
        <dbReference type="ChEBI" id="CHEBI:456215"/>
        <dbReference type="EC" id="6.1.1.9"/>
    </reaction>
</comment>
<feature type="domain" description="Methionyl/Valyl/Leucyl/Isoleucyl-tRNA synthetase anticodon-binding" evidence="13">
    <location>
        <begin position="677"/>
        <end position="830"/>
    </location>
</feature>
<dbReference type="InterPro" id="IPR019499">
    <property type="entry name" value="Val-tRNA_synth_tRNA-bd"/>
</dbReference>
<comment type="similarity">
    <text evidence="10 11">Belongs to the class-I aminoacyl-tRNA synthetase family. ValS type 1 subfamily.</text>
</comment>
<keyword evidence="4 11" id="KW-0547">Nucleotide-binding</keyword>
<dbReference type="FunFam" id="3.40.50.620:FF:000078">
    <property type="entry name" value="Valine--tRNA ligase, mitochondrial"/>
    <property type="match status" value="1"/>
</dbReference>
<name>A0A842HN53_9BURK</name>
<dbReference type="Gene3D" id="3.40.50.620">
    <property type="entry name" value="HUPs"/>
    <property type="match status" value="2"/>
</dbReference>
<organism evidence="15 16">
    <name type="scientific">Pusillimonas minor</name>
    <dbReference type="NCBI Taxonomy" id="2697024"/>
    <lineage>
        <taxon>Bacteria</taxon>
        <taxon>Pseudomonadati</taxon>
        <taxon>Pseudomonadota</taxon>
        <taxon>Betaproteobacteria</taxon>
        <taxon>Burkholderiales</taxon>
        <taxon>Alcaligenaceae</taxon>
        <taxon>Pusillimonas</taxon>
    </lineage>
</organism>
<dbReference type="Gene3D" id="1.10.287.380">
    <property type="entry name" value="Valyl-tRNA synthetase, C-terminal domain"/>
    <property type="match status" value="1"/>
</dbReference>
<dbReference type="Gene3D" id="1.10.730.10">
    <property type="entry name" value="Isoleucyl-tRNA Synthetase, Domain 1"/>
    <property type="match status" value="1"/>
</dbReference>
<comment type="subcellular location">
    <subcellularLocation>
        <location evidence="1 11">Cytoplasm</location>
    </subcellularLocation>
</comment>
<dbReference type="InterPro" id="IPR033705">
    <property type="entry name" value="Anticodon_Ia_Val"/>
</dbReference>
<keyword evidence="3 11" id="KW-0436">Ligase</keyword>
<dbReference type="AlphaFoldDB" id="A0A842HN53"/>
<keyword evidence="5 11" id="KW-0067">ATP-binding</keyword>
<dbReference type="PANTHER" id="PTHR11946">
    <property type="entry name" value="VALYL-TRNA SYNTHETASES"/>
    <property type="match status" value="1"/>
</dbReference>
<dbReference type="InterPro" id="IPR009008">
    <property type="entry name" value="Val/Leu/Ile-tRNA-synth_edit"/>
</dbReference>
<dbReference type="InterPro" id="IPR014729">
    <property type="entry name" value="Rossmann-like_a/b/a_fold"/>
</dbReference>
<evidence type="ECO:0000256" key="4">
    <source>
        <dbReference type="ARBA" id="ARBA00022741"/>
    </source>
</evidence>
<keyword evidence="2 11" id="KW-0963">Cytoplasm</keyword>
<dbReference type="InterPro" id="IPR001412">
    <property type="entry name" value="aa-tRNA-synth_I_CS"/>
</dbReference>
<feature type="domain" description="Valyl-tRNA synthetase tRNA-binding arm" evidence="14">
    <location>
        <begin position="884"/>
        <end position="949"/>
    </location>
</feature>
<feature type="coiled-coil region" evidence="11">
    <location>
        <begin position="889"/>
        <end position="944"/>
    </location>
</feature>
<evidence type="ECO:0000256" key="8">
    <source>
        <dbReference type="ARBA" id="ARBA00023146"/>
    </source>
</evidence>
<dbReference type="InterPro" id="IPR002300">
    <property type="entry name" value="aa-tRNA-synth_Ia"/>
</dbReference>
<proteinExistence type="inferred from homology"/>
<feature type="short sequence motif" description="'HIGH' region" evidence="11">
    <location>
        <begin position="60"/>
        <end position="70"/>
    </location>
</feature>
<dbReference type="Pfam" id="PF08264">
    <property type="entry name" value="Anticodon_1"/>
    <property type="match status" value="1"/>
</dbReference>
<dbReference type="GO" id="GO:0004832">
    <property type="term" value="F:valine-tRNA ligase activity"/>
    <property type="evidence" value="ECO:0007669"/>
    <property type="project" value="UniProtKB-UniRule"/>
</dbReference>
<accession>A0A842HN53</accession>
<dbReference type="EMBL" id="JACJUU010000007">
    <property type="protein sequence ID" value="MBC2770289.1"/>
    <property type="molecule type" value="Genomic_DNA"/>
</dbReference>
<dbReference type="Proteomes" id="UP000545386">
    <property type="component" value="Unassembled WGS sequence"/>
</dbReference>
<dbReference type="FunFam" id="1.10.730.10:FF:000009">
    <property type="entry name" value="Valine--tRNA ligase, mitochondrial"/>
    <property type="match status" value="1"/>
</dbReference>
<comment type="subunit">
    <text evidence="11">Monomer.</text>
</comment>
<keyword evidence="7 11" id="KW-0175">Coiled coil</keyword>
<evidence type="ECO:0000259" key="13">
    <source>
        <dbReference type="Pfam" id="PF08264"/>
    </source>
</evidence>
<dbReference type="PANTHER" id="PTHR11946:SF93">
    <property type="entry name" value="VALINE--TRNA LIGASE, CHLOROPLASTIC_MITOCHONDRIAL 2"/>
    <property type="match status" value="1"/>
</dbReference>
<feature type="short sequence motif" description="'KMSKS' region" evidence="11">
    <location>
        <begin position="558"/>
        <end position="562"/>
    </location>
</feature>
<dbReference type="Pfam" id="PF10458">
    <property type="entry name" value="Val_tRNA-synt_C"/>
    <property type="match status" value="1"/>
</dbReference>
<evidence type="ECO:0000256" key="5">
    <source>
        <dbReference type="ARBA" id="ARBA00022840"/>
    </source>
</evidence>
<evidence type="ECO:0000313" key="16">
    <source>
        <dbReference type="Proteomes" id="UP000545386"/>
    </source>
</evidence>
<dbReference type="PRINTS" id="PR00986">
    <property type="entry name" value="TRNASYNTHVAL"/>
</dbReference>
<dbReference type="RefSeq" id="WP_185779975.1">
    <property type="nucleotide sequence ID" value="NZ_JACJUU010000007.1"/>
</dbReference>
<evidence type="ECO:0000256" key="7">
    <source>
        <dbReference type="ARBA" id="ARBA00023054"/>
    </source>
</evidence>
<dbReference type="FunFam" id="1.10.287.380:FF:000001">
    <property type="entry name" value="Valine--tRNA ligase"/>
    <property type="match status" value="1"/>
</dbReference>
<dbReference type="CDD" id="cd07962">
    <property type="entry name" value="Anticodon_Ia_Val"/>
    <property type="match status" value="1"/>
</dbReference>
<evidence type="ECO:0000256" key="10">
    <source>
        <dbReference type="ARBA" id="ARBA00060830"/>
    </source>
</evidence>
<feature type="binding site" evidence="11">
    <location>
        <position position="561"/>
    </location>
    <ligand>
        <name>ATP</name>
        <dbReference type="ChEBI" id="CHEBI:30616"/>
    </ligand>
</feature>
<evidence type="ECO:0000256" key="3">
    <source>
        <dbReference type="ARBA" id="ARBA00022598"/>
    </source>
</evidence>
<gene>
    <name evidence="11" type="primary">valS</name>
    <name evidence="15" type="ORF">GTU67_10245</name>
</gene>
<dbReference type="EC" id="6.1.1.9" evidence="11"/>
<feature type="domain" description="Aminoacyl-tRNA synthetase class Ia" evidence="12">
    <location>
        <begin position="26"/>
        <end position="635"/>
    </location>
</feature>
<evidence type="ECO:0000256" key="11">
    <source>
        <dbReference type="HAMAP-Rule" id="MF_02004"/>
    </source>
</evidence>
<dbReference type="InterPro" id="IPR013155">
    <property type="entry name" value="M/V/L/I-tRNA-synth_anticd-bd"/>
</dbReference>
<reference evidence="15 16" key="1">
    <citation type="submission" date="2020-08" db="EMBL/GenBank/DDBJ databases">
        <title>Paraeoetvoesia sp. YC-7-48 draft genome sequence.</title>
        <authorList>
            <person name="Yao L."/>
        </authorList>
    </citation>
    <scope>NUCLEOTIDE SEQUENCE [LARGE SCALE GENOMIC DNA]</scope>
    <source>
        <strain evidence="16">YC-7-48</strain>
    </source>
</reference>
<dbReference type="GO" id="GO:0006438">
    <property type="term" value="P:valyl-tRNA aminoacylation"/>
    <property type="evidence" value="ECO:0007669"/>
    <property type="project" value="UniProtKB-UniRule"/>
</dbReference>
<keyword evidence="16" id="KW-1185">Reference proteome</keyword>
<dbReference type="GO" id="GO:0005829">
    <property type="term" value="C:cytosol"/>
    <property type="evidence" value="ECO:0007669"/>
    <property type="project" value="TreeGrafter"/>
</dbReference>
<dbReference type="SUPFAM" id="SSF50677">
    <property type="entry name" value="ValRS/IleRS/LeuRS editing domain"/>
    <property type="match status" value="1"/>
</dbReference>
<evidence type="ECO:0000256" key="2">
    <source>
        <dbReference type="ARBA" id="ARBA00022490"/>
    </source>
</evidence>
<dbReference type="InterPro" id="IPR009080">
    <property type="entry name" value="tRNAsynth_Ia_anticodon-bd"/>
</dbReference>
<dbReference type="CDD" id="cd00817">
    <property type="entry name" value="ValRS_core"/>
    <property type="match status" value="1"/>
</dbReference>
<evidence type="ECO:0000259" key="14">
    <source>
        <dbReference type="Pfam" id="PF10458"/>
    </source>
</evidence>
<dbReference type="InterPro" id="IPR002303">
    <property type="entry name" value="Valyl-tRNA_ligase"/>
</dbReference>
<dbReference type="HAMAP" id="MF_02004">
    <property type="entry name" value="Val_tRNA_synth_type1"/>
    <property type="match status" value="1"/>
</dbReference>
<keyword evidence="8 11" id="KW-0030">Aminoacyl-tRNA synthetase</keyword>
<dbReference type="GO" id="GO:0002161">
    <property type="term" value="F:aminoacyl-tRNA deacylase activity"/>
    <property type="evidence" value="ECO:0007669"/>
    <property type="project" value="InterPro"/>
</dbReference>
<dbReference type="SUPFAM" id="SSF47323">
    <property type="entry name" value="Anticodon-binding domain of a subclass of class I aminoacyl-tRNA synthetases"/>
    <property type="match status" value="1"/>
</dbReference>
<protein>
    <recommendedName>
        <fullName evidence="11">Valine--tRNA ligase</fullName>
        <ecNumber evidence="11">6.1.1.9</ecNumber>
    </recommendedName>
    <alternativeName>
        <fullName evidence="11">Valyl-tRNA synthetase</fullName>
        <shortName evidence="11">ValRS</shortName>
    </alternativeName>
</protein>
<comment type="function">
    <text evidence="11">Catalyzes the attachment of valine to tRNA(Val). As ValRS can inadvertently accommodate and process structurally similar amino acids such as threonine, to avoid such errors, it has a 'posttransfer' editing activity that hydrolyzes mischarged Thr-tRNA(Val) in a tRNA-dependent manner.</text>
</comment>
<dbReference type="Pfam" id="PF00133">
    <property type="entry name" value="tRNA-synt_1"/>
    <property type="match status" value="1"/>
</dbReference>
<sequence length="949" mass="107036">MTSNAATPDDNALPKSFEPDALESRWYAKWEQHGYFRGGQHVQPAAGHTSEPFVVQFPPPNVTGTLHMGHAFNQTVMDGLVRYHRMRGDDTVFIPGTDHAGIATQIVVERQLDAQNISRHDLGREQFLEKVWAWKHKSGSAITEQFRRLGSSADWDREYFTMDDNLSRGVVETFVRLFEQGLIYRGKRLVNWDPVLGTAVSDLEVVSEEEDGSMWEIAYPLTEPQGGLTHLVVATTRPETMLGDVAVMVHPEDERYAHLIGKTVELPLCGRQIPVIADDYVDREFGTGVVKVTPAHDFNDYAVGQRHQLPQISILTLDAKINENAPTAYQGLDRFEARKQIVADLDAQGLLKNIKPHKLMVPRGDRTQTVIEPMLTDQWFVAMSKPAPEDSLHPGKSITEVALEVVADGRVKFCPENWTTTYNQWLEKIQDWCISRQLWWGHQIPAWYSEDGQIFVARNEAEALEKARAAGVNGPLTRDNDVLDTWFSSALVPFTDLGWPEQTPDLARYLPSSVLVTGFDIIFFWVARMVMMSMHMTGQVPFKTVYVHGLVCDMEGKKMSKSKGNTIDPVDLIDGIDLESLVTKRTSGLMNPRQAASIEKKTRKDYPEGFPAYGTDALRFTMAAYATLGRNINFDLKRCEGYRNFCNKLWNATRFVLMNTEGHDLSGEGNDELSFVDQWVISQLQRLEADVERGFADYRFDFIANALYHFIWDEYCDWYLELAKVQIQNGTPAQQLGTRRTLIRVLETLLRLAHPIIPFITEELWQKVSVVAGKRLANEDTSISVRAYPVADPARVNETAEAQVAELKAQVEAVRALRGEMNLSPAQRVPLVARGNPTVLARNSAYLAAMAKLSEVEIVDQLPDVGAPVQVVETTELMLRVEIDIVAERARLGKEIERLIGEIEKANAKLSNERFVQKAPPAVVEQEKARVAQFSETLNKVQEQFNKLK</sequence>
<dbReference type="FunFam" id="3.40.50.620:FF:000020">
    <property type="entry name" value="Valine--tRNA ligase, mitochondrial"/>
    <property type="match status" value="1"/>
</dbReference>
<dbReference type="NCBIfam" id="NF004349">
    <property type="entry name" value="PRK05729.1"/>
    <property type="match status" value="1"/>
</dbReference>
<dbReference type="GO" id="GO:0005524">
    <property type="term" value="F:ATP binding"/>
    <property type="evidence" value="ECO:0007669"/>
    <property type="project" value="UniProtKB-UniRule"/>
</dbReference>
<dbReference type="FunFam" id="3.90.740.10:FF:000005">
    <property type="entry name" value="Valine--tRNA ligase, mitochondrial"/>
    <property type="match status" value="1"/>
</dbReference>
<comment type="domain">
    <text evidence="11">The C-terminal coiled-coil domain is crucial for aminoacylation activity.</text>
</comment>
<dbReference type="NCBIfam" id="TIGR00422">
    <property type="entry name" value="valS"/>
    <property type="match status" value="1"/>
</dbReference>
<dbReference type="PROSITE" id="PS00178">
    <property type="entry name" value="AA_TRNA_LIGASE_I"/>
    <property type="match status" value="1"/>
</dbReference>
<dbReference type="Gene3D" id="3.90.740.10">
    <property type="entry name" value="Valyl/Leucyl/Isoleucyl-tRNA synthetase, editing domain"/>
    <property type="match status" value="1"/>
</dbReference>
<dbReference type="InterPro" id="IPR037118">
    <property type="entry name" value="Val-tRNA_synth_C_sf"/>
</dbReference>
<evidence type="ECO:0000256" key="9">
    <source>
        <dbReference type="ARBA" id="ARBA00047552"/>
    </source>
</evidence>
<comment type="domain">
    <text evidence="11">ValRS has two distinct active sites: one for aminoacylation and one for editing. The misactivated threonine is translocated from the active site to the editing site.</text>
</comment>
<dbReference type="SUPFAM" id="SSF46589">
    <property type="entry name" value="tRNA-binding arm"/>
    <property type="match status" value="1"/>
</dbReference>
<dbReference type="SUPFAM" id="SSF52374">
    <property type="entry name" value="Nucleotidylyl transferase"/>
    <property type="match status" value="1"/>
</dbReference>
<keyword evidence="6 11" id="KW-0648">Protein biosynthesis</keyword>
<evidence type="ECO:0000259" key="12">
    <source>
        <dbReference type="Pfam" id="PF00133"/>
    </source>
</evidence>
<evidence type="ECO:0000256" key="1">
    <source>
        <dbReference type="ARBA" id="ARBA00004496"/>
    </source>
</evidence>
<evidence type="ECO:0000313" key="15">
    <source>
        <dbReference type="EMBL" id="MBC2770289.1"/>
    </source>
</evidence>
<comment type="caution">
    <text evidence="15">The sequence shown here is derived from an EMBL/GenBank/DDBJ whole genome shotgun (WGS) entry which is preliminary data.</text>
</comment>
<dbReference type="InterPro" id="IPR010978">
    <property type="entry name" value="tRNA-bd_arm"/>
</dbReference>
<evidence type="ECO:0000256" key="6">
    <source>
        <dbReference type="ARBA" id="ARBA00022917"/>
    </source>
</evidence>